<gene>
    <name evidence="1" type="ORF">Q0590_23760</name>
</gene>
<sequence length="239" mass="27667">MLKQAALLIVFLHALSIRLVGQMQEAVPQPSEAGIVISDEAASNHLHLYKGIEYVSYEDQAAGYPFFESEVLEKGSLVYDGILYEQVPMLYDIVKDEVVIEHFHNYFKIRLIPEKIAAFSLLNHSFIRIEADSLPGSGISSGFYEKLFDGKVKALAKRIKITEEEIAYQQLKRRFVQKDRYYIFKEAHYLQVKGQPGVIRVFKDRKKEIKKYIRENTFTFKNNPEAAIISICRFYDTLQ</sequence>
<protein>
    <submittedName>
        <fullName evidence="1">Uncharacterized protein</fullName>
    </submittedName>
</protein>
<dbReference type="RefSeq" id="WP_302040115.1">
    <property type="nucleotide sequence ID" value="NZ_JAUKPO010000018.1"/>
</dbReference>
<comment type="caution">
    <text evidence="1">The sequence shown here is derived from an EMBL/GenBank/DDBJ whole genome shotgun (WGS) entry which is preliminary data.</text>
</comment>
<evidence type="ECO:0000313" key="1">
    <source>
        <dbReference type="EMBL" id="MDO1449312.1"/>
    </source>
</evidence>
<proteinExistence type="predicted"/>
<evidence type="ECO:0000313" key="2">
    <source>
        <dbReference type="Proteomes" id="UP001168528"/>
    </source>
</evidence>
<dbReference type="EMBL" id="JAUKPO010000018">
    <property type="protein sequence ID" value="MDO1449312.1"/>
    <property type="molecule type" value="Genomic_DNA"/>
</dbReference>
<name>A0ABT8RB24_9BACT</name>
<reference evidence="1" key="1">
    <citation type="submission" date="2023-07" db="EMBL/GenBank/DDBJ databases">
        <title>The genome sequence of Rhodocytophaga aerolata KACC 12507.</title>
        <authorList>
            <person name="Zhang X."/>
        </authorList>
    </citation>
    <scope>NUCLEOTIDE SEQUENCE</scope>
    <source>
        <strain evidence="1">KACC 12507</strain>
    </source>
</reference>
<organism evidence="1 2">
    <name type="scientific">Rhodocytophaga aerolata</name>
    <dbReference type="NCBI Taxonomy" id="455078"/>
    <lineage>
        <taxon>Bacteria</taxon>
        <taxon>Pseudomonadati</taxon>
        <taxon>Bacteroidota</taxon>
        <taxon>Cytophagia</taxon>
        <taxon>Cytophagales</taxon>
        <taxon>Rhodocytophagaceae</taxon>
        <taxon>Rhodocytophaga</taxon>
    </lineage>
</organism>
<accession>A0ABT8RB24</accession>
<dbReference type="Proteomes" id="UP001168528">
    <property type="component" value="Unassembled WGS sequence"/>
</dbReference>
<keyword evidence="2" id="KW-1185">Reference proteome</keyword>